<dbReference type="InterPro" id="IPR050832">
    <property type="entry name" value="Bact_Acetyltransf"/>
</dbReference>
<keyword evidence="1 4" id="KW-0808">Transferase</keyword>
<dbReference type="InterPro" id="IPR016181">
    <property type="entry name" value="Acyl_CoA_acyltransferase"/>
</dbReference>
<dbReference type="InterPro" id="IPR000182">
    <property type="entry name" value="GNAT_dom"/>
</dbReference>
<dbReference type="Gene3D" id="3.40.630.30">
    <property type="match status" value="1"/>
</dbReference>
<keyword evidence="2 4" id="KW-0012">Acyltransferase</keyword>
<accession>A0ABW0NE80</accession>
<dbReference type="SUPFAM" id="SSF55729">
    <property type="entry name" value="Acyl-CoA N-acyltransferases (Nat)"/>
    <property type="match status" value="1"/>
</dbReference>
<reference evidence="5" key="1">
    <citation type="journal article" date="2019" name="Int. J. Syst. Evol. Microbiol.">
        <title>The Global Catalogue of Microorganisms (GCM) 10K type strain sequencing project: providing services to taxonomists for standard genome sequencing and annotation.</title>
        <authorList>
            <consortium name="The Broad Institute Genomics Platform"/>
            <consortium name="The Broad Institute Genome Sequencing Center for Infectious Disease"/>
            <person name="Wu L."/>
            <person name="Ma J."/>
        </authorList>
    </citation>
    <scope>NUCLEOTIDE SEQUENCE [LARGE SCALE GENOMIC DNA]</scope>
    <source>
        <strain evidence="5">CCUG 57401</strain>
    </source>
</reference>
<evidence type="ECO:0000313" key="4">
    <source>
        <dbReference type="EMBL" id="MFC5498976.1"/>
    </source>
</evidence>
<organism evidence="4 5">
    <name type="scientific">Caenimonas terrae</name>
    <dbReference type="NCBI Taxonomy" id="696074"/>
    <lineage>
        <taxon>Bacteria</taxon>
        <taxon>Pseudomonadati</taxon>
        <taxon>Pseudomonadota</taxon>
        <taxon>Betaproteobacteria</taxon>
        <taxon>Burkholderiales</taxon>
        <taxon>Comamonadaceae</taxon>
        <taxon>Caenimonas</taxon>
    </lineage>
</organism>
<proteinExistence type="predicted"/>
<name>A0ABW0NE80_9BURK</name>
<sequence length="179" mass="19555">MDTAHKADDDAITIRALEPADAQEVSALTGAHGTFEGTLQLPDMPVASRLEWLQKLEPHSCRLVAVAGERVVGSAGLHAAGNSLRRSHVRMLGIGIAPGWQGRGIGRQLIARLLDWADNWAGVLRVELTVHADNERATALYRSMGFEEEGRHRAYAIKDGRYVDALCMARLHPKPPQLP</sequence>
<dbReference type="GO" id="GO:0016746">
    <property type="term" value="F:acyltransferase activity"/>
    <property type="evidence" value="ECO:0007669"/>
    <property type="project" value="UniProtKB-KW"/>
</dbReference>
<protein>
    <submittedName>
        <fullName evidence="4">GNAT family N-acetyltransferase</fullName>
        <ecNumber evidence="4">2.3.1.-</ecNumber>
    </submittedName>
</protein>
<feature type="domain" description="N-acetyltransferase" evidence="3">
    <location>
        <begin position="12"/>
        <end position="173"/>
    </location>
</feature>
<dbReference type="PROSITE" id="PS51186">
    <property type="entry name" value="GNAT"/>
    <property type="match status" value="1"/>
</dbReference>
<keyword evidence="5" id="KW-1185">Reference proteome</keyword>
<dbReference type="RefSeq" id="WP_376851051.1">
    <property type="nucleotide sequence ID" value="NZ_JBHSMF010000009.1"/>
</dbReference>
<dbReference type="EMBL" id="JBHSMF010000009">
    <property type="protein sequence ID" value="MFC5498976.1"/>
    <property type="molecule type" value="Genomic_DNA"/>
</dbReference>
<evidence type="ECO:0000256" key="2">
    <source>
        <dbReference type="ARBA" id="ARBA00023315"/>
    </source>
</evidence>
<dbReference type="Pfam" id="PF00583">
    <property type="entry name" value="Acetyltransf_1"/>
    <property type="match status" value="1"/>
</dbReference>
<dbReference type="CDD" id="cd04301">
    <property type="entry name" value="NAT_SF"/>
    <property type="match status" value="1"/>
</dbReference>
<dbReference type="Proteomes" id="UP001596037">
    <property type="component" value="Unassembled WGS sequence"/>
</dbReference>
<evidence type="ECO:0000313" key="5">
    <source>
        <dbReference type="Proteomes" id="UP001596037"/>
    </source>
</evidence>
<comment type="caution">
    <text evidence="4">The sequence shown here is derived from an EMBL/GenBank/DDBJ whole genome shotgun (WGS) entry which is preliminary data.</text>
</comment>
<evidence type="ECO:0000256" key="1">
    <source>
        <dbReference type="ARBA" id="ARBA00022679"/>
    </source>
</evidence>
<gene>
    <name evidence="4" type="ORF">ACFPOE_15615</name>
</gene>
<dbReference type="PANTHER" id="PTHR43877">
    <property type="entry name" value="AMINOALKYLPHOSPHONATE N-ACETYLTRANSFERASE-RELATED-RELATED"/>
    <property type="match status" value="1"/>
</dbReference>
<evidence type="ECO:0000259" key="3">
    <source>
        <dbReference type="PROSITE" id="PS51186"/>
    </source>
</evidence>
<dbReference type="EC" id="2.3.1.-" evidence="4"/>